<accession>A0A6J5T0A1</accession>
<evidence type="ECO:0000313" key="1">
    <source>
        <dbReference type="EMBL" id="CAB4221223.1"/>
    </source>
</evidence>
<protein>
    <submittedName>
        <fullName evidence="1">Uncharacterized protein</fullName>
    </submittedName>
</protein>
<proteinExistence type="predicted"/>
<organism evidence="1">
    <name type="scientific">uncultured Caudovirales phage</name>
    <dbReference type="NCBI Taxonomy" id="2100421"/>
    <lineage>
        <taxon>Viruses</taxon>
        <taxon>Duplodnaviria</taxon>
        <taxon>Heunggongvirae</taxon>
        <taxon>Uroviricota</taxon>
        <taxon>Caudoviricetes</taxon>
        <taxon>Peduoviridae</taxon>
        <taxon>Maltschvirus</taxon>
        <taxon>Maltschvirus maltsch</taxon>
    </lineage>
</organism>
<gene>
    <name evidence="1" type="ORF">UFOVP1636_198</name>
</gene>
<reference evidence="1" key="1">
    <citation type="submission" date="2020-05" db="EMBL/GenBank/DDBJ databases">
        <authorList>
            <person name="Chiriac C."/>
            <person name="Salcher M."/>
            <person name="Ghai R."/>
            <person name="Kavagutti S V."/>
        </authorList>
    </citation>
    <scope>NUCLEOTIDE SEQUENCE</scope>
</reference>
<name>A0A6J5T0A1_9CAUD</name>
<sequence length="142" mass="15278">MGRYLKNTELKSGSYSIRLPMGYSSVGPNAPVPGLIRYNKNTIAPEIFIKTASEVTGAWRTLVTRVGSAIVGKDTFLGTGAQVIFGPMKSNYRKGDENYLLVYVGNVFQNPGVAFTVDGSQITFTSVPPLGQTIIILHGYAA</sequence>
<dbReference type="EMBL" id="LR797503">
    <property type="protein sequence ID" value="CAB4221223.1"/>
    <property type="molecule type" value="Genomic_DNA"/>
</dbReference>